<keyword evidence="6 7" id="KW-0472">Membrane</keyword>
<dbReference type="RefSeq" id="WP_262065233.1">
    <property type="nucleotide sequence ID" value="NZ_JAMXOD010000003.1"/>
</dbReference>
<evidence type="ECO:0000256" key="3">
    <source>
        <dbReference type="ARBA" id="ARBA00022475"/>
    </source>
</evidence>
<feature type="transmembrane region" description="Helical" evidence="7">
    <location>
        <begin position="7"/>
        <end position="30"/>
    </location>
</feature>
<dbReference type="PANTHER" id="PTHR43744:SF8">
    <property type="entry name" value="SN-GLYCEROL-3-PHOSPHATE TRANSPORT SYSTEM PERMEASE PROTEIN UGPE"/>
    <property type="match status" value="1"/>
</dbReference>
<evidence type="ECO:0000259" key="8">
    <source>
        <dbReference type="PROSITE" id="PS50928"/>
    </source>
</evidence>
<evidence type="ECO:0000256" key="7">
    <source>
        <dbReference type="RuleBase" id="RU363032"/>
    </source>
</evidence>
<dbReference type="EMBL" id="JAMZFW010000003">
    <property type="protein sequence ID" value="MCP1101451.1"/>
    <property type="molecule type" value="Genomic_DNA"/>
</dbReference>
<keyword evidence="4 7" id="KW-0812">Transmembrane</keyword>
<dbReference type="Pfam" id="PF00528">
    <property type="entry name" value="BPD_transp_1"/>
    <property type="match status" value="1"/>
</dbReference>
<dbReference type="InterPro" id="IPR035906">
    <property type="entry name" value="MetI-like_sf"/>
</dbReference>
<dbReference type="PANTHER" id="PTHR43744">
    <property type="entry name" value="ABC TRANSPORTER PERMEASE PROTEIN MG189-RELATED-RELATED"/>
    <property type="match status" value="1"/>
</dbReference>
<evidence type="ECO:0000313" key="9">
    <source>
        <dbReference type="EMBL" id="MCP1101451.1"/>
    </source>
</evidence>
<comment type="similarity">
    <text evidence="7">Belongs to the binding-protein-dependent transport system permease family.</text>
</comment>
<organism evidence="9 10">
    <name type="scientific">Aequitasia blattaphilus</name>
    <dbReference type="NCBI Taxonomy" id="2949332"/>
    <lineage>
        <taxon>Bacteria</taxon>
        <taxon>Bacillati</taxon>
        <taxon>Bacillota</taxon>
        <taxon>Clostridia</taxon>
        <taxon>Lachnospirales</taxon>
        <taxon>Lachnospiraceae</taxon>
        <taxon>Aequitasia</taxon>
    </lineage>
</organism>
<protein>
    <submittedName>
        <fullName evidence="9">Carbohydrate ABC transporter permease</fullName>
    </submittedName>
</protein>
<feature type="transmembrane region" description="Helical" evidence="7">
    <location>
        <begin position="149"/>
        <end position="167"/>
    </location>
</feature>
<comment type="caution">
    <text evidence="9">The sequence shown here is derived from an EMBL/GenBank/DDBJ whole genome shotgun (WGS) entry which is preliminary data.</text>
</comment>
<sequence>MKNKVILFILCLLAGIAAYPVVFLIVGSFMNSDMLYSYLSPVLIDGEGYASWGLFPWNFSLKSYIELLVDAPSFFVMFWNSIKIVMVILVGQMIIAIPAAWGLAKYTFPLKKVIYFVYIVLMLMPFQVLMLPEYLVFDRISLVDSHLSVILPCIFSTFPIFIMQHLFSKIPNEVIEAAKLESANDFQVFIYIGLPLGKQGIISALVLGFLEYWNLIEQPLAFLKDKTLWPMSLFLPNISIEEIGIAFVTSIIAFVPCGLVFVFGRGYLEQGITVVTKKE</sequence>
<dbReference type="CDD" id="cd06261">
    <property type="entry name" value="TM_PBP2"/>
    <property type="match status" value="1"/>
</dbReference>
<feature type="transmembrane region" description="Helical" evidence="7">
    <location>
        <begin position="188"/>
        <end position="210"/>
    </location>
</feature>
<evidence type="ECO:0000256" key="2">
    <source>
        <dbReference type="ARBA" id="ARBA00022448"/>
    </source>
</evidence>
<keyword evidence="5 7" id="KW-1133">Transmembrane helix</keyword>
<proteinExistence type="inferred from homology"/>
<evidence type="ECO:0000256" key="4">
    <source>
        <dbReference type="ARBA" id="ARBA00022692"/>
    </source>
</evidence>
<keyword evidence="2 7" id="KW-0813">Transport</keyword>
<accession>A0ABT1E9A2</accession>
<feature type="transmembrane region" description="Helical" evidence="7">
    <location>
        <begin position="113"/>
        <end position="137"/>
    </location>
</feature>
<evidence type="ECO:0000256" key="6">
    <source>
        <dbReference type="ARBA" id="ARBA00023136"/>
    </source>
</evidence>
<feature type="transmembrane region" description="Helical" evidence="7">
    <location>
        <begin position="243"/>
        <end position="268"/>
    </location>
</feature>
<dbReference type="InterPro" id="IPR000515">
    <property type="entry name" value="MetI-like"/>
</dbReference>
<evidence type="ECO:0000256" key="1">
    <source>
        <dbReference type="ARBA" id="ARBA00004651"/>
    </source>
</evidence>
<keyword evidence="3" id="KW-1003">Cell membrane</keyword>
<gene>
    <name evidence="9" type="ORF">NK125_03360</name>
</gene>
<keyword evidence="10" id="KW-1185">Reference proteome</keyword>
<dbReference type="PROSITE" id="PS50928">
    <property type="entry name" value="ABC_TM1"/>
    <property type="match status" value="1"/>
</dbReference>
<dbReference type="SUPFAM" id="SSF161098">
    <property type="entry name" value="MetI-like"/>
    <property type="match status" value="1"/>
</dbReference>
<name>A0ABT1E9A2_9FIRM</name>
<evidence type="ECO:0000256" key="5">
    <source>
        <dbReference type="ARBA" id="ARBA00022989"/>
    </source>
</evidence>
<comment type="subcellular location">
    <subcellularLocation>
        <location evidence="1 7">Cell membrane</location>
        <topology evidence="1 7">Multi-pass membrane protein</topology>
    </subcellularLocation>
</comment>
<feature type="transmembrane region" description="Helical" evidence="7">
    <location>
        <begin position="77"/>
        <end position="101"/>
    </location>
</feature>
<evidence type="ECO:0000313" key="10">
    <source>
        <dbReference type="Proteomes" id="UP001523566"/>
    </source>
</evidence>
<dbReference type="Proteomes" id="UP001523566">
    <property type="component" value="Unassembled WGS sequence"/>
</dbReference>
<feature type="domain" description="ABC transmembrane type-1" evidence="8">
    <location>
        <begin position="78"/>
        <end position="264"/>
    </location>
</feature>
<dbReference type="Gene3D" id="1.10.3720.10">
    <property type="entry name" value="MetI-like"/>
    <property type="match status" value="1"/>
</dbReference>
<reference evidence="9 10" key="1">
    <citation type="journal article" date="2022" name="Genome Biol. Evol.">
        <title>Host diet, physiology and behaviors set the stage for Lachnospiraceae cladogenesis.</title>
        <authorList>
            <person name="Vera-Ponce De Leon A."/>
            <person name="Schneider M."/>
            <person name="Jahnes B.C."/>
            <person name="Sadowski V."/>
            <person name="Camuy-Velez L.A."/>
            <person name="Duan J."/>
            <person name="Sabree Z.L."/>
        </authorList>
    </citation>
    <scope>NUCLEOTIDE SEQUENCE [LARGE SCALE GENOMIC DNA]</scope>
    <source>
        <strain evidence="9 10">PAL113</strain>
    </source>
</reference>